<accession>A0ABV9HV90</accession>
<name>A0ABV9HV90_9FLAO</name>
<sequence>MRKILLFAFLATINALFAQTTTSISFHSEILNKDRNIRIHLPKSFKATDTIQYPLTLVLDGEYLFYSIMGVGEVLTTRKIIPESIVVGIDQNYIAKDPYSARWLDCSYDNKSGELKENGLKFKTFIEKELLPFLIKTYKVGQFKTIAGHSFTANYINFFLDSSLFNGFIAISPYIPESLEEHIKNAIEKADKNMYYYLCTGENDLSGHIPQIKKQDATIFSQSKNPNFHYDFKNYEGESHMSLTVRGISDALSLMYSDYAPIYTLDIDDILLKEKDLISYLKNRYNNIKTTYGLSIPFREDDITSISWIIEEQENWDKLKQIGDIEIDLYPESVYGYYMIALSEEKKQNLPLALEYYKKGYAKLGDDIGNKSDFYADIERVEELMKKQ</sequence>
<dbReference type="Gene3D" id="3.40.50.1820">
    <property type="entry name" value="alpha/beta hydrolase"/>
    <property type="match status" value="1"/>
</dbReference>
<keyword evidence="1" id="KW-0732">Signal</keyword>
<organism evidence="2 3">
    <name type="scientific">Dokdonia ponticola</name>
    <dbReference type="NCBI Taxonomy" id="2041041"/>
    <lineage>
        <taxon>Bacteria</taxon>
        <taxon>Pseudomonadati</taxon>
        <taxon>Bacteroidota</taxon>
        <taxon>Flavobacteriia</taxon>
        <taxon>Flavobacteriales</taxon>
        <taxon>Flavobacteriaceae</taxon>
        <taxon>Dokdonia</taxon>
    </lineage>
</organism>
<dbReference type="InterPro" id="IPR000801">
    <property type="entry name" value="Esterase-like"/>
</dbReference>
<dbReference type="InterPro" id="IPR029058">
    <property type="entry name" value="AB_hydrolase_fold"/>
</dbReference>
<dbReference type="EMBL" id="JBHSFV010000002">
    <property type="protein sequence ID" value="MFC4633226.1"/>
    <property type="molecule type" value="Genomic_DNA"/>
</dbReference>
<dbReference type="InterPro" id="IPR011990">
    <property type="entry name" value="TPR-like_helical_dom_sf"/>
</dbReference>
<evidence type="ECO:0000313" key="2">
    <source>
        <dbReference type="EMBL" id="MFC4633226.1"/>
    </source>
</evidence>
<keyword evidence="2" id="KW-0378">Hydrolase</keyword>
<dbReference type="PANTHER" id="PTHR48098">
    <property type="entry name" value="ENTEROCHELIN ESTERASE-RELATED"/>
    <property type="match status" value="1"/>
</dbReference>
<reference evidence="3" key="1">
    <citation type="journal article" date="2019" name="Int. J. Syst. Evol. Microbiol.">
        <title>The Global Catalogue of Microorganisms (GCM) 10K type strain sequencing project: providing services to taxonomists for standard genome sequencing and annotation.</title>
        <authorList>
            <consortium name="The Broad Institute Genomics Platform"/>
            <consortium name="The Broad Institute Genome Sequencing Center for Infectious Disease"/>
            <person name="Wu L."/>
            <person name="Ma J."/>
        </authorList>
    </citation>
    <scope>NUCLEOTIDE SEQUENCE [LARGE SCALE GENOMIC DNA]</scope>
    <source>
        <strain evidence="3">YJ-61-S</strain>
    </source>
</reference>
<keyword evidence="3" id="KW-1185">Reference proteome</keyword>
<gene>
    <name evidence="2" type="ORF">ACFO3O_04870</name>
</gene>
<dbReference type="PANTHER" id="PTHR48098:SF6">
    <property type="entry name" value="FERRI-BACILLIBACTIN ESTERASE BESA"/>
    <property type="match status" value="1"/>
</dbReference>
<dbReference type="SUPFAM" id="SSF53474">
    <property type="entry name" value="alpha/beta-Hydrolases"/>
    <property type="match status" value="1"/>
</dbReference>
<feature type="signal peptide" evidence="1">
    <location>
        <begin position="1"/>
        <end position="18"/>
    </location>
</feature>
<dbReference type="RefSeq" id="WP_379977421.1">
    <property type="nucleotide sequence ID" value="NZ_JBHSFV010000002.1"/>
</dbReference>
<evidence type="ECO:0000313" key="3">
    <source>
        <dbReference type="Proteomes" id="UP001596043"/>
    </source>
</evidence>
<dbReference type="GO" id="GO:0016787">
    <property type="term" value="F:hydrolase activity"/>
    <property type="evidence" value="ECO:0007669"/>
    <property type="project" value="UniProtKB-KW"/>
</dbReference>
<dbReference type="Pfam" id="PF00756">
    <property type="entry name" value="Esterase"/>
    <property type="match status" value="1"/>
</dbReference>
<dbReference type="Gene3D" id="1.25.40.10">
    <property type="entry name" value="Tetratricopeptide repeat domain"/>
    <property type="match status" value="1"/>
</dbReference>
<protein>
    <submittedName>
        <fullName evidence="2">Alpha/beta hydrolase</fullName>
    </submittedName>
</protein>
<dbReference type="Proteomes" id="UP001596043">
    <property type="component" value="Unassembled WGS sequence"/>
</dbReference>
<evidence type="ECO:0000256" key="1">
    <source>
        <dbReference type="SAM" id="SignalP"/>
    </source>
</evidence>
<proteinExistence type="predicted"/>
<comment type="caution">
    <text evidence="2">The sequence shown here is derived from an EMBL/GenBank/DDBJ whole genome shotgun (WGS) entry which is preliminary data.</text>
</comment>
<feature type="chain" id="PRO_5046556587" evidence="1">
    <location>
        <begin position="19"/>
        <end position="388"/>
    </location>
</feature>
<dbReference type="InterPro" id="IPR050583">
    <property type="entry name" value="Mycobacterial_A85_antigen"/>
</dbReference>